<dbReference type="Gene3D" id="3.30.40.10">
    <property type="entry name" value="Zinc/RING finger domain, C3HC4 (zinc finger)"/>
    <property type="match status" value="1"/>
</dbReference>
<gene>
    <name evidence="1" type="ORF">ACJIZ3_011029</name>
</gene>
<evidence type="ECO:0000313" key="2">
    <source>
        <dbReference type="Proteomes" id="UP001634393"/>
    </source>
</evidence>
<dbReference type="PANTHER" id="PTHR46158">
    <property type="entry name" value="OS02G0165000 PROTEIN"/>
    <property type="match status" value="1"/>
</dbReference>
<dbReference type="InterPro" id="IPR013083">
    <property type="entry name" value="Znf_RING/FYVE/PHD"/>
</dbReference>
<name>A0ABD3UJD8_9LAMI</name>
<dbReference type="Proteomes" id="UP001634393">
    <property type="component" value="Unassembled WGS sequence"/>
</dbReference>
<accession>A0ABD3UJD8</accession>
<proteinExistence type="predicted"/>
<reference evidence="1 2" key="1">
    <citation type="submission" date="2024-12" db="EMBL/GenBank/DDBJ databases">
        <title>The unique morphological basis and parallel evolutionary history of personate flowers in Penstemon.</title>
        <authorList>
            <person name="Depatie T.H."/>
            <person name="Wessinger C.A."/>
        </authorList>
    </citation>
    <scope>NUCLEOTIDE SEQUENCE [LARGE SCALE GENOMIC DNA]</scope>
    <source>
        <strain evidence="1">WTNN_2</strain>
        <tissue evidence="1">Leaf</tissue>
    </source>
</reference>
<dbReference type="EMBL" id="JBJXBP010000001">
    <property type="protein sequence ID" value="KAL3849147.1"/>
    <property type="molecule type" value="Genomic_DNA"/>
</dbReference>
<organism evidence="1 2">
    <name type="scientific">Penstemon smallii</name>
    <dbReference type="NCBI Taxonomy" id="265156"/>
    <lineage>
        <taxon>Eukaryota</taxon>
        <taxon>Viridiplantae</taxon>
        <taxon>Streptophyta</taxon>
        <taxon>Embryophyta</taxon>
        <taxon>Tracheophyta</taxon>
        <taxon>Spermatophyta</taxon>
        <taxon>Magnoliopsida</taxon>
        <taxon>eudicotyledons</taxon>
        <taxon>Gunneridae</taxon>
        <taxon>Pentapetalae</taxon>
        <taxon>asterids</taxon>
        <taxon>lamiids</taxon>
        <taxon>Lamiales</taxon>
        <taxon>Plantaginaceae</taxon>
        <taxon>Cheloneae</taxon>
        <taxon>Penstemon</taxon>
    </lineage>
</organism>
<evidence type="ECO:0000313" key="1">
    <source>
        <dbReference type="EMBL" id="KAL3849147.1"/>
    </source>
</evidence>
<comment type="caution">
    <text evidence="1">The sequence shown here is derived from an EMBL/GenBank/DDBJ whole genome shotgun (WGS) entry which is preliminary data.</text>
</comment>
<protein>
    <recommendedName>
        <fullName evidence="3">RING-CH-type domain-containing protein</fullName>
    </recommendedName>
</protein>
<dbReference type="PANTHER" id="PTHR46158:SF2">
    <property type="entry name" value="OS02G0165000 PROTEIN"/>
    <property type="match status" value="1"/>
</dbReference>
<keyword evidence="2" id="KW-1185">Reference proteome</keyword>
<dbReference type="AlphaFoldDB" id="A0ABD3UJD8"/>
<sequence>MQLNIWYLSCEILSSKTPSFENKSYDQMAKGLVMIKDKTTLIRSNNSTSDKTIIPREEAICRFCFNPLLPVDNNNNLLKTKCGCPLTLTHELCATEMSKGGGNNKCDVCDQDVCYVPVTLSLSTNTTTKTISGTDGTLKKIIINIYSL</sequence>
<evidence type="ECO:0008006" key="3">
    <source>
        <dbReference type="Google" id="ProtNLM"/>
    </source>
</evidence>